<dbReference type="EMBL" id="KZ084087">
    <property type="protein sequence ID" value="OSD08193.1"/>
    <property type="molecule type" value="Genomic_DNA"/>
</dbReference>
<gene>
    <name evidence="7" type="ORF">PYCCODRAFT_1441915</name>
</gene>
<feature type="transmembrane region" description="Helical" evidence="6">
    <location>
        <begin position="142"/>
        <end position="166"/>
    </location>
</feature>
<proteinExistence type="predicted"/>
<feature type="transmembrane region" description="Helical" evidence="6">
    <location>
        <begin position="63"/>
        <end position="88"/>
    </location>
</feature>
<dbReference type="PANTHER" id="PTHR11785">
    <property type="entry name" value="AMINO ACID TRANSPORTER"/>
    <property type="match status" value="1"/>
</dbReference>
<comment type="subcellular location">
    <subcellularLocation>
        <location evidence="1">Membrane</location>
        <topology evidence="1">Multi-pass membrane protein</topology>
    </subcellularLocation>
</comment>
<dbReference type="InterPro" id="IPR002293">
    <property type="entry name" value="AA/rel_permease1"/>
</dbReference>
<feature type="transmembrane region" description="Helical" evidence="6">
    <location>
        <begin position="505"/>
        <end position="527"/>
    </location>
</feature>
<evidence type="ECO:0000256" key="3">
    <source>
        <dbReference type="ARBA" id="ARBA00022989"/>
    </source>
</evidence>
<organism evidence="7 8">
    <name type="scientific">Trametes coccinea (strain BRFM310)</name>
    <name type="common">Pycnoporus coccineus</name>
    <dbReference type="NCBI Taxonomy" id="1353009"/>
    <lineage>
        <taxon>Eukaryota</taxon>
        <taxon>Fungi</taxon>
        <taxon>Dikarya</taxon>
        <taxon>Basidiomycota</taxon>
        <taxon>Agaricomycotina</taxon>
        <taxon>Agaricomycetes</taxon>
        <taxon>Polyporales</taxon>
        <taxon>Polyporaceae</taxon>
        <taxon>Trametes</taxon>
    </lineage>
</organism>
<dbReference type="PANTHER" id="PTHR11785:SF498">
    <property type="entry name" value="HIGH-AFFINITY METHIONINE PERMEASE"/>
    <property type="match status" value="1"/>
</dbReference>
<dbReference type="GO" id="GO:0016020">
    <property type="term" value="C:membrane"/>
    <property type="evidence" value="ECO:0007669"/>
    <property type="project" value="UniProtKB-SubCell"/>
</dbReference>
<feature type="compositionally biased region" description="Basic and acidic residues" evidence="5">
    <location>
        <begin position="13"/>
        <end position="30"/>
    </location>
</feature>
<feature type="transmembrane region" description="Helical" evidence="6">
    <location>
        <begin position="427"/>
        <end position="449"/>
    </location>
</feature>
<feature type="transmembrane region" description="Helical" evidence="6">
    <location>
        <begin position="349"/>
        <end position="373"/>
    </location>
</feature>
<evidence type="ECO:0000256" key="5">
    <source>
        <dbReference type="SAM" id="MobiDB-lite"/>
    </source>
</evidence>
<dbReference type="InterPro" id="IPR050598">
    <property type="entry name" value="AminoAcid_Transporter"/>
</dbReference>
<feature type="transmembrane region" description="Helical" evidence="6">
    <location>
        <begin position="470"/>
        <end position="493"/>
    </location>
</feature>
<keyword evidence="8" id="KW-1185">Reference proteome</keyword>
<keyword evidence="2 6" id="KW-0812">Transmembrane</keyword>
<feature type="transmembrane region" description="Helical" evidence="6">
    <location>
        <begin position="100"/>
        <end position="121"/>
    </location>
</feature>
<dbReference type="Gene3D" id="1.20.1740.10">
    <property type="entry name" value="Amino acid/polyamine transporter I"/>
    <property type="match status" value="1"/>
</dbReference>
<dbReference type="Pfam" id="PF13520">
    <property type="entry name" value="AA_permease_2"/>
    <property type="match status" value="1"/>
</dbReference>
<feature type="transmembrane region" description="Helical" evidence="6">
    <location>
        <begin position="215"/>
        <end position="235"/>
    </location>
</feature>
<protein>
    <submittedName>
        <fullName evidence="7">Amino acid transporter</fullName>
    </submittedName>
</protein>
<evidence type="ECO:0000256" key="6">
    <source>
        <dbReference type="SAM" id="Phobius"/>
    </source>
</evidence>
<dbReference type="GO" id="GO:0015179">
    <property type="term" value="F:L-amino acid transmembrane transporter activity"/>
    <property type="evidence" value="ECO:0007669"/>
    <property type="project" value="TreeGrafter"/>
</dbReference>
<dbReference type="STRING" id="1353009.A0A1Y2J5L1"/>
<evidence type="ECO:0000256" key="4">
    <source>
        <dbReference type="ARBA" id="ARBA00023136"/>
    </source>
</evidence>
<feature type="region of interest" description="Disordered" evidence="5">
    <location>
        <begin position="1"/>
        <end position="30"/>
    </location>
</feature>
<keyword evidence="4 6" id="KW-0472">Membrane</keyword>
<dbReference type="OrthoDB" id="5982228at2759"/>
<evidence type="ECO:0000313" key="7">
    <source>
        <dbReference type="EMBL" id="OSD08193.1"/>
    </source>
</evidence>
<feature type="transmembrane region" description="Helical" evidence="6">
    <location>
        <begin position="186"/>
        <end position="203"/>
    </location>
</feature>
<feature type="compositionally biased region" description="Polar residues" evidence="5">
    <location>
        <begin position="1"/>
        <end position="11"/>
    </location>
</feature>
<keyword evidence="3 6" id="KW-1133">Transmembrane helix</keyword>
<evidence type="ECO:0000256" key="2">
    <source>
        <dbReference type="ARBA" id="ARBA00022692"/>
    </source>
</evidence>
<reference evidence="7 8" key="1">
    <citation type="journal article" date="2015" name="Biotechnol. Biofuels">
        <title>Enhanced degradation of softwood versus hardwood by the white-rot fungus Pycnoporus coccineus.</title>
        <authorList>
            <person name="Couturier M."/>
            <person name="Navarro D."/>
            <person name="Chevret D."/>
            <person name="Henrissat B."/>
            <person name="Piumi F."/>
            <person name="Ruiz-Duenas F.J."/>
            <person name="Martinez A.T."/>
            <person name="Grigoriev I.V."/>
            <person name="Riley R."/>
            <person name="Lipzen A."/>
            <person name="Berrin J.G."/>
            <person name="Master E.R."/>
            <person name="Rosso M.N."/>
        </authorList>
    </citation>
    <scope>NUCLEOTIDE SEQUENCE [LARGE SCALE GENOMIC DNA]</scope>
    <source>
        <strain evidence="7 8">BRFM310</strain>
    </source>
</reference>
<dbReference type="PIRSF" id="PIRSF006060">
    <property type="entry name" value="AA_transporter"/>
    <property type="match status" value="1"/>
</dbReference>
<dbReference type="AlphaFoldDB" id="A0A1Y2J5L1"/>
<sequence length="562" mass="61914">MTPAVASSSDLAATEREPLLRRDDESDVSKKSYASVDVRAVSLVEEQDEASRLEEIPDHKRQLGLLSTASLIFNRVIGTGIFATPSVILRSSGSVGLSLVMWLLGATVALCGTAVYMELGTGLPRNGGEKNYLEFIYRRPKLLVTCIYAMYAVLTGWQAASCSVFGEYALHALNPSQTPSPTTARLAGVLCITVALFLHGTMLKAGLRIQNTLGLFKLFVLIGIALSGLASLLKVKGFKLENPPHNFEWDRMWEGGLQGGANAFVTGLFNVIWCFIGYSNANYALAEVRDPVRTFKRAAPLAMLSVTLVYMLVNVAYLAVVDKEEIVGSGRIVAALHFGKLWGVGAERAVSVIVAFSTLGNILAVLFTHGRVVQELGREGVLPFSSLFASNKPFGAPFAGLFEQWLVTSALVSLVPPGDAYLFMLNLSSYPLALINMFVSGGLLFIHLPDDWLPKRLQELRASYNWRPPFKAWTPVVLFFFLSNIFLVAVPLMPPSRGYRVYESLPYWLHVLVAWSISLGGVGYWYVWCVWLPRRGGYTLVREWVRDDDGTTRRVVRKVKAT</sequence>
<dbReference type="Proteomes" id="UP000193067">
    <property type="component" value="Unassembled WGS sequence"/>
</dbReference>
<feature type="transmembrane region" description="Helical" evidence="6">
    <location>
        <begin position="299"/>
        <end position="320"/>
    </location>
</feature>
<evidence type="ECO:0000256" key="1">
    <source>
        <dbReference type="ARBA" id="ARBA00004141"/>
    </source>
</evidence>
<name>A0A1Y2J5L1_TRAC3</name>
<accession>A0A1Y2J5L1</accession>
<feature type="transmembrane region" description="Helical" evidence="6">
    <location>
        <begin position="255"/>
        <end position="278"/>
    </location>
</feature>
<evidence type="ECO:0000313" key="8">
    <source>
        <dbReference type="Proteomes" id="UP000193067"/>
    </source>
</evidence>